<comment type="caution">
    <text evidence="2">The sequence shown here is derived from an EMBL/GenBank/DDBJ whole genome shotgun (WGS) entry which is preliminary data.</text>
</comment>
<proteinExistence type="predicted"/>
<organism evidence="2 3">
    <name type="scientific">Hepatospora eriocheir</name>
    <dbReference type="NCBI Taxonomy" id="1081669"/>
    <lineage>
        <taxon>Eukaryota</taxon>
        <taxon>Fungi</taxon>
        <taxon>Fungi incertae sedis</taxon>
        <taxon>Microsporidia</taxon>
        <taxon>Hepatosporidae</taxon>
        <taxon>Hepatospora</taxon>
    </lineage>
</organism>
<reference evidence="2 3" key="1">
    <citation type="journal article" date="2017" name="Environ. Microbiol.">
        <title>Decay of the glycolytic pathway and adaptation to intranuclear parasitism within Enterocytozoonidae microsporidia.</title>
        <authorList>
            <person name="Wiredu Boakye D."/>
            <person name="Jaroenlak P."/>
            <person name="Prachumwat A."/>
            <person name="Williams T.A."/>
            <person name="Bateman K.S."/>
            <person name="Itsathitphaisarn O."/>
            <person name="Sritunyalucksana K."/>
            <person name="Paszkiewicz K.H."/>
            <person name="Moore K.A."/>
            <person name="Stentiford G.D."/>
            <person name="Williams B.A."/>
        </authorList>
    </citation>
    <scope>NUCLEOTIDE SEQUENCE [LARGE SCALE GENOMIC DNA]</scope>
    <source>
        <strain evidence="2 3">GB1</strain>
    </source>
</reference>
<dbReference type="AlphaFoldDB" id="A0A1X0QAJ6"/>
<evidence type="ECO:0000313" key="2">
    <source>
        <dbReference type="EMBL" id="ORD96723.1"/>
    </source>
</evidence>
<keyword evidence="3" id="KW-1185">Reference proteome</keyword>
<sequence>MSVDAKTTYKIKKYLQNNMGIVLPFDKREHHEDLDLPVGVIQTVMKKFISFKMVECYGNWRHAWYFLTESGHKTLTEEIGLPEEARIREENVIKN</sequence>
<evidence type="ECO:0000313" key="3">
    <source>
        <dbReference type="Proteomes" id="UP000192356"/>
    </source>
</evidence>
<feature type="domain" description="Plectin/eS10 N-terminal" evidence="1">
    <location>
        <begin position="6"/>
        <end position="85"/>
    </location>
</feature>
<name>A0A1X0QAJ6_9MICR</name>
<dbReference type="VEuPathDB" id="MicrosporidiaDB:A0H76_1790"/>
<accession>A0A1X0QAJ6</accession>
<dbReference type="InterPro" id="IPR036388">
    <property type="entry name" value="WH-like_DNA-bd_sf"/>
</dbReference>
<dbReference type="InterPro" id="IPR005326">
    <property type="entry name" value="Plectin_eS10_N"/>
</dbReference>
<dbReference type="EMBL" id="LVKB01000066">
    <property type="protein sequence ID" value="ORD96723.1"/>
    <property type="molecule type" value="Genomic_DNA"/>
</dbReference>
<gene>
    <name evidence="2" type="ORF">HERIO_1360</name>
</gene>
<dbReference type="Pfam" id="PF03501">
    <property type="entry name" value="S10_plectin"/>
    <property type="match status" value="1"/>
</dbReference>
<dbReference type="Gene3D" id="1.10.10.10">
    <property type="entry name" value="Winged helix-like DNA-binding domain superfamily/Winged helix DNA-binding domain"/>
    <property type="match status" value="1"/>
</dbReference>
<dbReference type="Proteomes" id="UP000192356">
    <property type="component" value="Unassembled WGS sequence"/>
</dbReference>
<protein>
    <recommendedName>
        <fullName evidence="1">Plectin/eS10 N-terminal domain-containing protein</fullName>
    </recommendedName>
</protein>
<dbReference type="VEuPathDB" id="MicrosporidiaDB:HERIO_1360"/>
<evidence type="ECO:0000259" key="1">
    <source>
        <dbReference type="Pfam" id="PF03501"/>
    </source>
</evidence>